<evidence type="ECO:0000256" key="5">
    <source>
        <dbReference type="ARBA" id="ARBA00023295"/>
    </source>
</evidence>
<gene>
    <name evidence="7" type="ORF">S01H1_59909</name>
</gene>
<evidence type="ECO:0000313" key="7">
    <source>
        <dbReference type="EMBL" id="GAG16413.1"/>
    </source>
</evidence>
<name>X0VVD1_9ZZZZ</name>
<feature type="non-terminal residue" evidence="7">
    <location>
        <position position="1"/>
    </location>
</feature>
<comment type="caution">
    <text evidence="7">The sequence shown here is derived from an EMBL/GenBank/DDBJ whole genome shotgun (WGS) entry which is preliminary data.</text>
</comment>
<feature type="domain" description="Glycoside hydrolase family 29 N-terminal" evidence="6">
    <location>
        <begin position="36"/>
        <end position="255"/>
    </location>
</feature>
<dbReference type="SUPFAM" id="SSF51445">
    <property type="entry name" value="(Trans)glycosidases"/>
    <property type="match status" value="1"/>
</dbReference>
<accession>X0VVD1</accession>
<evidence type="ECO:0000259" key="6">
    <source>
        <dbReference type="Pfam" id="PF01120"/>
    </source>
</evidence>
<dbReference type="GO" id="GO:0005764">
    <property type="term" value="C:lysosome"/>
    <property type="evidence" value="ECO:0007669"/>
    <property type="project" value="TreeGrafter"/>
</dbReference>
<evidence type="ECO:0000256" key="3">
    <source>
        <dbReference type="ARBA" id="ARBA00022729"/>
    </source>
</evidence>
<evidence type="ECO:0000256" key="1">
    <source>
        <dbReference type="ARBA" id="ARBA00007951"/>
    </source>
</evidence>
<dbReference type="PANTHER" id="PTHR10030">
    <property type="entry name" value="ALPHA-L-FUCOSIDASE"/>
    <property type="match status" value="1"/>
</dbReference>
<dbReference type="InterPro" id="IPR017853">
    <property type="entry name" value="GH"/>
</dbReference>
<sequence>LKFGMFLHYNMATYKNIEWVSGYHSPADFNPGVDTIDTDAWADAAVSAGMKYGVLTVKHVSGFCLWDSEYTTYDIMHPDCPYKKDIIAQFITSFKSRGLKVGLFYGWRHPGFGDTNNYKVLPPECDPATHTLEEQNEFQKAQIAELLEKYPDVFYIWNDAFDDQVMPADEILTHIRNIRPNVLTCSNWWDWGKKGTPYLDIAVKELRHFPENNTAPGETCWKLEQGWFWKEGTGAASAQSAMGNMATAHSRNSNF</sequence>
<proteinExistence type="inferred from homology"/>
<evidence type="ECO:0000256" key="4">
    <source>
        <dbReference type="ARBA" id="ARBA00022801"/>
    </source>
</evidence>
<feature type="non-terminal residue" evidence="7">
    <location>
        <position position="255"/>
    </location>
</feature>
<dbReference type="SMART" id="SM00812">
    <property type="entry name" value="Alpha_L_fucos"/>
    <property type="match status" value="1"/>
</dbReference>
<dbReference type="Pfam" id="PF01120">
    <property type="entry name" value="Alpha_L_fucos"/>
    <property type="match status" value="1"/>
</dbReference>
<protein>
    <recommendedName>
        <fullName evidence="2">alpha-L-fucosidase</fullName>
        <ecNumber evidence="2">3.2.1.51</ecNumber>
    </recommendedName>
</protein>
<dbReference type="EC" id="3.2.1.51" evidence="2"/>
<keyword evidence="5" id="KW-0326">Glycosidase</keyword>
<evidence type="ECO:0000256" key="2">
    <source>
        <dbReference type="ARBA" id="ARBA00012662"/>
    </source>
</evidence>
<organism evidence="7">
    <name type="scientific">marine sediment metagenome</name>
    <dbReference type="NCBI Taxonomy" id="412755"/>
    <lineage>
        <taxon>unclassified sequences</taxon>
        <taxon>metagenomes</taxon>
        <taxon>ecological metagenomes</taxon>
    </lineage>
</organism>
<dbReference type="PANTHER" id="PTHR10030:SF37">
    <property type="entry name" value="ALPHA-L-FUCOSIDASE-RELATED"/>
    <property type="match status" value="1"/>
</dbReference>
<dbReference type="EMBL" id="BARS01039209">
    <property type="protein sequence ID" value="GAG16413.1"/>
    <property type="molecule type" value="Genomic_DNA"/>
</dbReference>
<dbReference type="InterPro" id="IPR000933">
    <property type="entry name" value="Glyco_hydro_29"/>
</dbReference>
<reference evidence="7" key="1">
    <citation type="journal article" date="2014" name="Front. Microbiol.">
        <title>High frequency of phylogenetically diverse reductive dehalogenase-homologous genes in deep subseafloor sedimentary metagenomes.</title>
        <authorList>
            <person name="Kawai M."/>
            <person name="Futagami T."/>
            <person name="Toyoda A."/>
            <person name="Takaki Y."/>
            <person name="Nishi S."/>
            <person name="Hori S."/>
            <person name="Arai W."/>
            <person name="Tsubouchi T."/>
            <person name="Morono Y."/>
            <person name="Uchiyama I."/>
            <person name="Ito T."/>
            <person name="Fujiyama A."/>
            <person name="Inagaki F."/>
            <person name="Takami H."/>
        </authorList>
    </citation>
    <scope>NUCLEOTIDE SEQUENCE</scope>
    <source>
        <strain evidence="7">Expedition CK06-06</strain>
    </source>
</reference>
<dbReference type="AlphaFoldDB" id="X0VVD1"/>
<dbReference type="GO" id="GO:0004560">
    <property type="term" value="F:alpha-L-fucosidase activity"/>
    <property type="evidence" value="ECO:0007669"/>
    <property type="project" value="InterPro"/>
</dbReference>
<dbReference type="GO" id="GO:0006004">
    <property type="term" value="P:fucose metabolic process"/>
    <property type="evidence" value="ECO:0007669"/>
    <property type="project" value="TreeGrafter"/>
</dbReference>
<keyword evidence="3" id="KW-0732">Signal</keyword>
<keyword evidence="4" id="KW-0378">Hydrolase</keyword>
<dbReference type="GO" id="GO:0016139">
    <property type="term" value="P:glycoside catabolic process"/>
    <property type="evidence" value="ECO:0007669"/>
    <property type="project" value="TreeGrafter"/>
</dbReference>
<comment type="similarity">
    <text evidence="1">Belongs to the glycosyl hydrolase 29 family.</text>
</comment>
<dbReference type="Gene3D" id="3.20.20.80">
    <property type="entry name" value="Glycosidases"/>
    <property type="match status" value="1"/>
</dbReference>
<dbReference type="InterPro" id="IPR057739">
    <property type="entry name" value="Glyco_hydro_29_N"/>
</dbReference>